<protein>
    <submittedName>
        <fullName evidence="1">Uncharacterized protein</fullName>
    </submittedName>
</protein>
<accession>A0A916N9M5</accession>
<evidence type="ECO:0000313" key="2">
    <source>
        <dbReference type="Proteomes" id="UP000742786"/>
    </source>
</evidence>
<name>A0A916N9M5_9PROT</name>
<organism evidence="1 2">
    <name type="scientific">Georgfuchsia toluolica</name>
    <dbReference type="NCBI Taxonomy" id="424218"/>
    <lineage>
        <taxon>Bacteria</taxon>
        <taxon>Pseudomonadati</taxon>
        <taxon>Pseudomonadota</taxon>
        <taxon>Betaproteobacteria</taxon>
        <taxon>Nitrosomonadales</taxon>
        <taxon>Sterolibacteriaceae</taxon>
        <taxon>Georgfuchsia</taxon>
    </lineage>
</organism>
<gene>
    <name evidence="1" type="ORF">GTOL_12670</name>
</gene>
<comment type="caution">
    <text evidence="1">The sequence shown here is derived from an EMBL/GenBank/DDBJ whole genome shotgun (WGS) entry which is preliminary data.</text>
</comment>
<proteinExistence type="predicted"/>
<dbReference type="Proteomes" id="UP000742786">
    <property type="component" value="Unassembled WGS sequence"/>
</dbReference>
<dbReference type="EMBL" id="CAJQUM010000001">
    <property type="protein sequence ID" value="CAG4884787.1"/>
    <property type="molecule type" value="Genomic_DNA"/>
</dbReference>
<reference evidence="1" key="1">
    <citation type="submission" date="2021-04" db="EMBL/GenBank/DDBJ databases">
        <authorList>
            <person name="Hornung B."/>
        </authorList>
    </citation>
    <scope>NUCLEOTIDE SEQUENCE</scope>
    <source>
        <strain evidence="1">G5G6</strain>
    </source>
</reference>
<dbReference type="RefSeq" id="WP_220636597.1">
    <property type="nucleotide sequence ID" value="NZ_CAJQUM010000001.1"/>
</dbReference>
<evidence type="ECO:0000313" key="1">
    <source>
        <dbReference type="EMBL" id="CAG4884787.1"/>
    </source>
</evidence>
<sequence length="81" mass="8867">MHYTLRISCAGEFFNIPLKVRILAQALMVVLGRTELLPSVPEIELDDIASSSQSNALAVTPASGYCRIGTDNSNTFQEQRP</sequence>
<dbReference type="AlphaFoldDB" id="A0A916N9M5"/>
<keyword evidence="2" id="KW-1185">Reference proteome</keyword>